<protein>
    <submittedName>
        <fullName evidence="1">Poly(A)-specific ribonuclease PARN</fullName>
    </submittedName>
</protein>
<proteinExistence type="predicted"/>
<evidence type="ECO:0000313" key="2">
    <source>
        <dbReference type="Proteomes" id="UP000829398"/>
    </source>
</evidence>
<keyword evidence="2" id="KW-1185">Reference proteome</keyword>
<organism evidence="1 2">
    <name type="scientific">Citrus sinensis</name>
    <name type="common">Sweet orange</name>
    <name type="synonym">Citrus aurantium var. sinensis</name>
    <dbReference type="NCBI Taxonomy" id="2711"/>
    <lineage>
        <taxon>Eukaryota</taxon>
        <taxon>Viridiplantae</taxon>
        <taxon>Streptophyta</taxon>
        <taxon>Embryophyta</taxon>
        <taxon>Tracheophyta</taxon>
        <taxon>Spermatophyta</taxon>
        <taxon>Magnoliopsida</taxon>
        <taxon>eudicotyledons</taxon>
        <taxon>Gunneridae</taxon>
        <taxon>Pentapetalae</taxon>
        <taxon>rosids</taxon>
        <taxon>malvids</taxon>
        <taxon>Sapindales</taxon>
        <taxon>Rutaceae</taxon>
        <taxon>Aurantioideae</taxon>
        <taxon>Citrus</taxon>
    </lineage>
</organism>
<comment type="caution">
    <text evidence="1">The sequence shown here is derived from an EMBL/GenBank/DDBJ whole genome shotgun (WGS) entry which is preliminary data.</text>
</comment>
<sequence length="841" mass="95619">MKKRWPITILYRAFSSSTTSTTASFPLKHVKKSNFDSALSSLRHHVQAADFVAIDLEMTGITSAPWRDSFEFDRFDVRYLKVKDSAEKFAVIQFGVSPFRWDPLKQSFITHPHNFFIFQRQELPLDGAAYEFLCQTTSMDFLAKYQFDFNACIHEGVSYLSREQEDKALKHVNSTYEDESLDSWHSLKEIRDTHLFNIPDILFAERMKDRLSEWLGGLLRNRDGGSEVQPSFNDSKQQFETIFFKMRPAISLNGFTSHQLLLIQLVVRKHFKDLAYLRVSGENSCSQNVIVYIESESDKKMLMKEVKDEQKIDAEMSIKASIGFRHVIDLLSSEKKLIVGHNCFLDIAHIYSKFFGPLPLTAEEFISSVNKYFPHIIDTKILLNSNSILQQRMKKSSTSLSKAFSVLCPQIALGSKSTHLALQPSVKVEVEVDDIRSSNWNSGVKHEAGYDAFMTGCVFAQACSHLGIDFKQQSSSENLAHNEKLREHVNLLYLSWTNGEIINLSTGNRTSESLASNKRKNHYPKILFECIVIVWGFPSHLKAWDIRECISKVYGPTSVISVYHVDETAVFVQFSRAEMVSKFLDLKGSLDRNNDPISVLHPLAKLLEGGNTCAASYETYKEICSSTVSKVLFADQAKAVGIKWKTKLVESSDKTKEHESLRKVKAVNSDPSCGERTKNKNFDDHPCSFNGSRRTNTNLPIELLSEIFEELTDCENISHRAAVCMSFMASCHQNFLPSTFISSSISFLHCSHNHHQNLALSSNVQTHKHHQMFLPQLKESRCASTSYDGWLLTLPFDRKQNLYLSNPFARDRIKLGTAQALRVVTSISPLDPKCVVLDIHK</sequence>
<reference evidence="2" key="1">
    <citation type="journal article" date="2023" name="Hortic. Res.">
        <title>A chromosome-level phased genome enabling allele-level studies in sweet orange: a case study on citrus Huanglongbing tolerance.</title>
        <authorList>
            <person name="Wu B."/>
            <person name="Yu Q."/>
            <person name="Deng Z."/>
            <person name="Duan Y."/>
            <person name="Luo F."/>
            <person name="Gmitter F. Jr."/>
        </authorList>
    </citation>
    <scope>NUCLEOTIDE SEQUENCE [LARGE SCALE GENOMIC DNA]</scope>
    <source>
        <strain evidence="2">cv. Valencia</strain>
    </source>
</reference>
<name>A0ACB8P1P9_CITSI</name>
<evidence type="ECO:0000313" key="1">
    <source>
        <dbReference type="EMBL" id="KAH9804240.1"/>
    </source>
</evidence>
<dbReference type="EMBL" id="CM039170">
    <property type="protein sequence ID" value="KAH9804240.1"/>
    <property type="molecule type" value="Genomic_DNA"/>
</dbReference>
<dbReference type="Proteomes" id="UP000829398">
    <property type="component" value="Chromosome 1"/>
</dbReference>
<gene>
    <name evidence="1" type="ORF">KPL71_002065</name>
</gene>
<accession>A0ACB8P1P9</accession>